<dbReference type="InterPro" id="IPR016024">
    <property type="entry name" value="ARM-type_fold"/>
</dbReference>
<feature type="compositionally biased region" description="Polar residues" evidence="4">
    <location>
        <begin position="364"/>
        <end position="374"/>
    </location>
</feature>
<evidence type="ECO:0000259" key="6">
    <source>
        <dbReference type="Pfam" id="PF12295"/>
    </source>
</evidence>
<dbReference type="Pfam" id="PF12295">
    <property type="entry name" value="Symplekin_C"/>
    <property type="match status" value="1"/>
</dbReference>
<evidence type="ECO:0008006" key="9">
    <source>
        <dbReference type="Google" id="ProtNLM"/>
    </source>
</evidence>
<name>A0ABN8AVT6_CHISP</name>
<dbReference type="InterPro" id="IPR032460">
    <property type="entry name" value="Symplekin/Pta1_N"/>
</dbReference>
<dbReference type="Proteomes" id="UP001153292">
    <property type="component" value="Chromosome 16"/>
</dbReference>
<feature type="compositionally biased region" description="Basic and acidic residues" evidence="4">
    <location>
        <begin position="520"/>
        <end position="539"/>
    </location>
</feature>
<proteinExistence type="predicted"/>
<feature type="region of interest" description="Disordered" evidence="4">
    <location>
        <begin position="520"/>
        <end position="547"/>
    </location>
</feature>
<reference evidence="7" key="1">
    <citation type="submission" date="2021-12" db="EMBL/GenBank/DDBJ databases">
        <authorList>
            <person name="King R."/>
        </authorList>
    </citation>
    <scope>NUCLEOTIDE SEQUENCE</scope>
</reference>
<feature type="region of interest" description="Disordered" evidence="4">
    <location>
        <begin position="316"/>
        <end position="376"/>
    </location>
</feature>
<feature type="compositionally biased region" description="Low complexity" evidence="4">
    <location>
        <begin position="339"/>
        <end position="355"/>
    </location>
</feature>
<dbReference type="InterPro" id="IPR011989">
    <property type="entry name" value="ARM-like"/>
</dbReference>
<feature type="region of interest" description="Disordered" evidence="4">
    <location>
        <begin position="1123"/>
        <end position="1162"/>
    </location>
</feature>
<dbReference type="InterPro" id="IPR021850">
    <property type="entry name" value="Symplekin/Pta1"/>
</dbReference>
<accession>A0ABN8AVT6</accession>
<evidence type="ECO:0000256" key="4">
    <source>
        <dbReference type="SAM" id="MobiDB-lite"/>
    </source>
</evidence>
<comment type="subcellular location">
    <subcellularLocation>
        <location evidence="1">Nucleus</location>
    </subcellularLocation>
</comment>
<evidence type="ECO:0000313" key="8">
    <source>
        <dbReference type="Proteomes" id="UP001153292"/>
    </source>
</evidence>
<evidence type="ECO:0000256" key="3">
    <source>
        <dbReference type="ARBA" id="ARBA00023242"/>
    </source>
</evidence>
<feature type="compositionally biased region" description="Low complexity" evidence="4">
    <location>
        <begin position="1136"/>
        <end position="1154"/>
    </location>
</feature>
<protein>
    <recommendedName>
        <fullName evidence="9">Symplekin</fullName>
    </recommendedName>
</protein>
<evidence type="ECO:0000259" key="5">
    <source>
        <dbReference type="Pfam" id="PF11935"/>
    </source>
</evidence>
<dbReference type="PANTHER" id="PTHR15245">
    <property type="entry name" value="SYMPLEKIN-RELATED"/>
    <property type="match status" value="1"/>
</dbReference>
<dbReference type="PANTHER" id="PTHR15245:SF20">
    <property type="entry name" value="SYMPLEKIN"/>
    <property type="match status" value="1"/>
</dbReference>
<evidence type="ECO:0000256" key="1">
    <source>
        <dbReference type="ARBA" id="ARBA00004123"/>
    </source>
</evidence>
<feature type="domain" description="Symplekin/Pta1 N-terminal" evidence="5">
    <location>
        <begin position="104"/>
        <end position="320"/>
    </location>
</feature>
<feature type="domain" description="Symplekin C-terminal" evidence="6">
    <location>
        <begin position="931"/>
        <end position="1103"/>
    </location>
</feature>
<keyword evidence="2" id="KW-0507">mRNA processing</keyword>
<dbReference type="SUPFAM" id="SSF48371">
    <property type="entry name" value="ARM repeat"/>
    <property type="match status" value="1"/>
</dbReference>
<dbReference type="Pfam" id="PF11935">
    <property type="entry name" value="SYMPK_PTA1_N"/>
    <property type="match status" value="1"/>
</dbReference>
<organism evidence="7 8">
    <name type="scientific">Chilo suppressalis</name>
    <name type="common">Asiatic rice borer moth</name>
    <dbReference type="NCBI Taxonomy" id="168631"/>
    <lineage>
        <taxon>Eukaryota</taxon>
        <taxon>Metazoa</taxon>
        <taxon>Ecdysozoa</taxon>
        <taxon>Arthropoda</taxon>
        <taxon>Hexapoda</taxon>
        <taxon>Insecta</taxon>
        <taxon>Pterygota</taxon>
        <taxon>Neoptera</taxon>
        <taxon>Endopterygota</taxon>
        <taxon>Lepidoptera</taxon>
        <taxon>Glossata</taxon>
        <taxon>Ditrysia</taxon>
        <taxon>Pyraloidea</taxon>
        <taxon>Crambidae</taxon>
        <taxon>Crambinae</taxon>
        <taxon>Chilo</taxon>
    </lineage>
</organism>
<keyword evidence="8" id="KW-1185">Reference proteome</keyword>
<dbReference type="InterPro" id="IPR022075">
    <property type="entry name" value="Symplekin_C"/>
</dbReference>
<evidence type="ECO:0000313" key="7">
    <source>
        <dbReference type="EMBL" id="CAH0400259.1"/>
    </source>
</evidence>
<evidence type="ECO:0000256" key="2">
    <source>
        <dbReference type="ARBA" id="ARBA00022664"/>
    </source>
</evidence>
<feature type="compositionally biased region" description="Basic and acidic residues" evidence="4">
    <location>
        <begin position="316"/>
        <end position="338"/>
    </location>
</feature>
<gene>
    <name evidence="7" type="ORF">CHILSU_LOCUS3448</name>
</gene>
<keyword evidence="3" id="KW-0539">Nucleus</keyword>
<sequence length="1162" mass="130668">MSSKFNQSSNITAQNQLIQWINEAGMAEGTKKTNLLRKTVELLLHSASQMLPVYIENILSYVSDKSNDIKKLVVNFIEEISKLHPQYLPKVIAHLRLFISDTVVAVQKRAIQAASIVYRNTLLWICKETADLPEMQLVWENLTQLKLMVLNMIDSDNEGIRTHSIKFLEEVVLLQSHSEGSSDNEFSLDDLPSHLPFINRRALEEESEHIFKLLVKFHNSQHISSVNLMACMTTLCLLAKFRPKFMPRVVQALGDLHTTLPPTLSQSQVNSVRKHLKMLLINLIKHPSSNEMMPQLTQLLIDIGMTTQEIHKAIPKERRNKRVGEIKTGDAPSKRFRVDSPQSNSQGSDSNSRSDFTMFEDDSSQSTPKPTVTEDSILDGLNNVENVVGLVTSTLVNCLPTEMPANFINIYKPIPNSGSKAQKKNLAKMILGLIKDEPVVPAPITQPPQSIPLPTQSIPQPVPQPIQPVSQPSFSDLAAKIPLLRDDDEKMTLKNAVAKLQESTKADRQVESAVSKLMEETRQEHLKEEERKAKDKEKPVPPPTPTVPKLKQKVKLLKLQEITRPIPKEIKERLLIQAVNRILKAEKESAIGGVSQIRSKFITIFASSYTPEIRELVLNYILEDPLGRNELALSWLYEEYAFMQGFNRHPVTLQPKLHEKHDQNYNQLLCALITQICERGEPIVENARDILLRKIYSEAPVVTEEAVDYLKHLVTEEKVAFLALDILEELCLMRPPRAHKYVASLVCHVLNENEEIRDTTTKSILKIYKEGTDSVRKVIEKHANLYLGFISLSSPPQELFNTRHMMRVPWNDELFKLCLNLVMALFPLNEELILEVGRVYGCAGSDAKRVVLRCIEAPVRAVIDPAPQQLRAVIDPAPQQLRPAFRTLLQHCPRGAETLLTRLVHIFTERAPPSEELVSRVRELYATRVSDVRFLIPVLTGLSKKEILAALPKLIKLNPVVVKEVFNKLLGLQNPNEESPISPVELMIALHLIDPSTADLKYIIKATALCFGEKNTYTQDVLSAVLQRLAEEQEIPVLMLRTVLQALTLYPALAPLVLNVLQLLIDKEVWLNKVAWEGWVKCCERLLPSSGFLLGSLPARALTPAALPGSLQRALHAHVNSLPSRERGSLPPHVIAAAQEPQPQSQYPPSSAPVEPLPPGMD</sequence>
<dbReference type="Gene3D" id="1.25.10.10">
    <property type="entry name" value="Leucine-rich Repeat Variant"/>
    <property type="match status" value="1"/>
</dbReference>
<dbReference type="EMBL" id="OU963909">
    <property type="protein sequence ID" value="CAH0400259.1"/>
    <property type="molecule type" value="Genomic_DNA"/>
</dbReference>